<evidence type="ECO:0000313" key="2">
    <source>
        <dbReference type="Proteomes" id="UP000051155"/>
    </source>
</evidence>
<evidence type="ECO:0008006" key="3">
    <source>
        <dbReference type="Google" id="ProtNLM"/>
    </source>
</evidence>
<reference evidence="1 2" key="1">
    <citation type="journal article" date="2015" name="Genome Announc.">
        <title>Expanding the biotechnology potential of lactobacilli through comparative genomics of 213 strains and associated genera.</title>
        <authorList>
            <person name="Sun Z."/>
            <person name="Harris H.M."/>
            <person name="McCann A."/>
            <person name="Guo C."/>
            <person name="Argimon S."/>
            <person name="Zhang W."/>
            <person name="Yang X."/>
            <person name="Jeffery I.B."/>
            <person name="Cooney J.C."/>
            <person name="Kagawa T.F."/>
            <person name="Liu W."/>
            <person name="Song Y."/>
            <person name="Salvetti E."/>
            <person name="Wrobel A."/>
            <person name="Rasinkangas P."/>
            <person name="Parkhill J."/>
            <person name="Rea M.C."/>
            <person name="O'Sullivan O."/>
            <person name="Ritari J."/>
            <person name="Douillard F.P."/>
            <person name="Paul Ross R."/>
            <person name="Yang R."/>
            <person name="Briner A.E."/>
            <person name="Felis G.E."/>
            <person name="de Vos W.M."/>
            <person name="Barrangou R."/>
            <person name="Klaenhammer T.R."/>
            <person name="Caufield P.W."/>
            <person name="Cui Y."/>
            <person name="Zhang H."/>
            <person name="O'Toole P.W."/>
        </authorList>
    </citation>
    <scope>NUCLEOTIDE SEQUENCE [LARGE SCALE GENOMIC DNA]</scope>
    <source>
        <strain evidence="1 2">DSM 19971</strain>
    </source>
</reference>
<dbReference type="EMBL" id="AZEG01000023">
    <property type="protein sequence ID" value="KRL36663.1"/>
    <property type="molecule type" value="Genomic_DNA"/>
</dbReference>
<dbReference type="OrthoDB" id="2339544at2"/>
<dbReference type="SUPFAM" id="SSF54427">
    <property type="entry name" value="NTF2-like"/>
    <property type="match status" value="1"/>
</dbReference>
<keyword evidence="2" id="KW-1185">Reference proteome</keyword>
<accession>A0A0R1PVQ9</accession>
<dbReference type="STRING" id="1423812.FD20_GL001126"/>
<dbReference type="AlphaFoldDB" id="A0A0R1PVQ9"/>
<dbReference type="InterPro" id="IPR032710">
    <property type="entry name" value="NTF2-like_dom_sf"/>
</dbReference>
<dbReference type="Proteomes" id="UP000051155">
    <property type="component" value="Unassembled WGS sequence"/>
</dbReference>
<dbReference type="Gene3D" id="3.10.450.50">
    <property type="match status" value="1"/>
</dbReference>
<protein>
    <recommendedName>
        <fullName evidence="3">SnoaL-like domain-containing protein</fullName>
    </recommendedName>
</protein>
<organism evidence="1 2">
    <name type="scientific">Liquorilactobacillus uvarum DSM 19971</name>
    <dbReference type="NCBI Taxonomy" id="1423812"/>
    <lineage>
        <taxon>Bacteria</taxon>
        <taxon>Bacillati</taxon>
        <taxon>Bacillota</taxon>
        <taxon>Bacilli</taxon>
        <taxon>Lactobacillales</taxon>
        <taxon>Lactobacillaceae</taxon>
        <taxon>Liquorilactobacillus</taxon>
    </lineage>
</organism>
<dbReference type="PATRIC" id="fig|1423812.3.peg.1200"/>
<name>A0A0R1PVQ9_9LACO</name>
<dbReference type="RefSeq" id="WP_057738081.1">
    <property type="nucleotide sequence ID" value="NZ_AZEG01000023.1"/>
</dbReference>
<proteinExistence type="predicted"/>
<gene>
    <name evidence="1" type="ORF">FD20_GL001126</name>
</gene>
<evidence type="ECO:0000313" key="1">
    <source>
        <dbReference type="EMBL" id="KRL36663.1"/>
    </source>
</evidence>
<sequence>MNKKQIKDIIEETYDDVLNNLRVDKIKQYFDTTYTQTTDLKTSNYDEFVGHIKTLKRITTSISVPRFNEFIIDEDQGQAFLHYLVLITKKDGTKGTVEVFAVFTLRKNKIIRCEEITQTIDNENLANMGSVNE</sequence>
<comment type="caution">
    <text evidence="1">The sequence shown here is derived from an EMBL/GenBank/DDBJ whole genome shotgun (WGS) entry which is preliminary data.</text>
</comment>